<evidence type="ECO:0000313" key="3">
    <source>
        <dbReference type="EMBL" id="MFC7243045.1"/>
    </source>
</evidence>
<evidence type="ECO:0000313" key="4">
    <source>
        <dbReference type="Proteomes" id="UP001596392"/>
    </source>
</evidence>
<dbReference type="Gene3D" id="3.40.1360.10">
    <property type="match status" value="1"/>
</dbReference>
<sequence>MTTRTHSPQHAALHTTMLTLRLAIADLDSASAWSRLFDVAARHPGRGVNDVLLIARQRPDATDLATYARWRERGAHVRRAERGMALLQPLDDTGDSFDVVTVFDVTQTNAPPSPRPPVHDLVPVMAALAAMAERAGLTVRLRRGLSTPVAAEGDRLDLAAHLPISATAGHLVQRLAQRLLPAGPAREARAAGVAHVVARRFGLQPPEATALVRWRDELDPAAVDRAVVHTVTAVITHADALTARLRRALSRPAATAPRPTPRPGAPVSTQRRPDRVAAPGLPVPAQRRPGRVAAPERDALYAVNAAAAAFYAAQLPTSRPAAAYLRSRGIAEAAEPGGGWQLGVAPPQGDALLRHLRALGYSHRVMLDAGLIAASRLHGGALYDVFRDRLIFPIHARDGRIAGFTGRDLSGRSQAKFYNTPETAVFRKSELLHGLAPQLRDQGTPTQFLVVEGPTDAIAAHLAYRGLAAEGVTTVAVAPCGTAFTAAQFALLAACAAPGTSLIMSFDADSAGTRALERAYPLAVTWPHGRVTGTAPAGCKDIAALLAARGPDEALLDLLAAERPLPLLGVERALAKAFPEGFHADWPEARVRAFRTVAPYLLDAVRHGDVELLVQAAAAQLAVAPHELSAGVAQLYGGDQIGPGSAPPKGPGTAVDHVRKHAGKLPGIAAQRR</sequence>
<reference evidence="4" key="1">
    <citation type="journal article" date="2019" name="Int. J. Syst. Evol. Microbiol.">
        <title>The Global Catalogue of Microorganisms (GCM) 10K type strain sequencing project: providing services to taxonomists for standard genome sequencing and annotation.</title>
        <authorList>
            <consortium name="The Broad Institute Genomics Platform"/>
            <consortium name="The Broad Institute Genome Sequencing Center for Infectious Disease"/>
            <person name="Wu L."/>
            <person name="Ma J."/>
        </authorList>
    </citation>
    <scope>NUCLEOTIDE SEQUENCE [LARGE SCALE GENOMIC DNA]</scope>
    <source>
        <strain evidence="4">CGMCC 1.9106</strain>
    </source>
</reference>
<dbReference type="Gene3D" id="3.90.980.10">
    <property type="entry name" value="DNA primase, catalytic core, N-terminal domain"/>
    <property type="match status" value="1"/>
</dbReference>
<dbReference type="InterPro" id="IPR013264">
    <property type="entry name" value="DNAG_N"/>
</dbReference>
<feature type="region of interest" description="Disordered" evidence="1">
    <location>
        <begin position="641"/>
        <end position="673"/>
    </location>
</feature>
<dbReference type="Pfam" id="PF13155">
    <property type="entry name" value="Toprim_2"/>
    <property type="match status" value="1"/>
</dbReference>
<dbReference type="PANTHER" id="PTHR30313">
    <property type="entry name" value="DNA PRIMASE"/>
    <property type="match status" value="1"/>
</dbReference>
<dbReference type="InterPro" id="IPR037068">
    <property type="entry name" value="DNA_primase_core_N_sf"/>
</dbReference>
<dbReference type="InterPro" id="IPR034151">
    <property type="entry name" value="TOPRIM_DnaG_bac"/>
</dbReference>
<proteinExistence type="predicted"/>
<comment type="caution">
    <text evidence="3">The sequence shown here is derived from an EMBL/GenBank/DDBJ whole genome shotgun (WGS) entry which is preliminary data.</text>
</comment>
<dbReference type="PANTHER" id="PTHR30313:SF2">
    <property type="entry name" value="DNA PRIMASE"/>
    <property type="match status" value="1"/>
</dbReference>
<evidence type="ECO:0000256" key="1">
    <source>
        <dbReference type="SAM" id="MobiDB-lite"/>
    </source>
</evidence>
<feature type="domain" description="DNA primase DNAG catalytic core N-terminal" evidence="2">
    <location>
        <begin position="310"/>
        <end position="436"/>
    </location>
</feature>
<dbReference type="CDD" id="cd03364">
    <property type="entry name" value="TOPRIM_DnaG_primases"/>
    <property type="match status" value="1"/>
</dbReference>
<keyword evidence="4" id="KW-1185">Reference proteome</keyword>
<dbReference type="Proteomes" id="UP001596392">
    <property type="component" value="Unassembled WGS sequence"/>
</dbReference>
<evidence type="ECO:0000259" key="2">
    <source>
        <dbReference type="Pfam" id="PF08275"/>
    </source>
</evidence>
<accession>A0ABW2GSP6</accession>
<dbReference type="Pfam" id="PF08275">
    <property type="entry name" value="DNAG_N"/>
    <property type="match status" value="1"/>
</dbReference>
<dbReference type="InterPro" id="IPR050219">
    <property type="entry name" value="DnaG_primase"/>
</dbReference>
<dbReference type="SUPFAM" id="SSF56731">
    <property type="entry name" value="DNA primase core"/>
    <property type="match status" value="1"/>
</dbReference>
<organism evidence="3 4">
    <name type="scientific">Catellatospora aurea</name>
    <dbReference type="NCBI Taxonomy" id="1337874"/>
    <lineage>
        <taxon>Bacteria</taxon>
        <taxon>Bacillati</taxon>
        <taxon>Actinomycetota</taxon>
        <taxon>Actinomycetes</taxon>
        <taxon>Micromonosporales</taxon>
        <taxon>Micromonosporaceae</taxon>
        <taxon>Catellatospora</taxon>
    </lineage>
</organism>
<name>A0ABW2GSP6_9ACTN</name>
<feature type="region of interest" description="Disordered" evidence="1">
    <location>
        <begin position="250"/>
        <end position="290"/>
    </location>
</feature>
<protein>
    <submittedName>
        <fullName evidence="3">Toprim domain-containing protein</fullName>
    </submittedName>
</protein>
<dbReference type="EMBL" id="JBHTAC010000009">
    <property type="protein sequence ID" value="MFC7243045.1"/>
    <property type="molecule type" value="Genomic_DNA"/>
</dbReference>
<dbReference type="RefSeq" id="WP_376806297.1">
    <property type="nucleotide sequence ID" value="NZ_JBHTAC010000009.1"/>
</dbReference>
<gene>
    <name evidence="3" type="ORF">ACFQO7_11220</name>
</gene>